<organism evidence="2 3">
    <name type="scientific">Cladonia borealis</name>
    <dbReference type="NCBI Taxonomy" id="184061"/>
    <lineage>
        <taxon>Eukaryota</taxon>
        <taxon>Fungi</taxon>
        <taxon>Dikarya</taxon>
        <taxon>Ascomycota</taxon>
        <taxon>Pezizomycotina</taxon>
        <taxon>Lecanoromycetes</taxon>
        <taxon>OSLEUM clade</taxon>
        <taxon>Lecanoromycetidae</taxon>
        <taxon>Lecanorales</taxon>
        <taxon>Lecanorineae</taxon>
        <taxon>Cladoniaceae</taxon>
        <taxon>Cladonia</taxon>
    </lineage>
</organism>
<comment type="caution">
    <text evidence="2">The sequence shown here is derived from an EMBL/GenBank/DDBJ whole genome shotgun (WGS) entry which is preliminary data.</text>
</comment>
<gene>
    <name evidence="2" type="ORF">JMJ35_003483</name>
</gene>
<dbReference type="EMBL" id="JAFEKC020000006">
    <property type="protein sequence ID" value="KAK0513761.1"/>
    <property type="molecule type" value="Genomic_DNA"/>
</dbReference>
<evidence type="ECO:0000313" key="3">
    <source>
        <dbReference type="Proteomes" id="UP001166286"/>
    </source>
</evidence>
<reference evidence="2" key="1">
    <citation type="submission" date="2023-03" db="EMBL/GenBank/DDBJ databases">
        <title>Complete genome of Cladonia borealis.</title>
        <authorList>
            <person name="Park H."/>
        </authorList>
    </citation>
    <scope>NUCLEOTIDE SEQUENCE</scope>
    <source>
        <strain evidence="2">ANT050790</strain>
    </source>
</reference>
<evidence type="ECO:0000313" key="2">
    <source>
        <dbReference type="EMBL" id="KAK0513761.1"/>
    </source>
</evidence>
<dbReference type="AlphaFoldDB" id="A0AA39UBT6"/>
<proteinExistence type="predicted"/>
<feature type="region of interest" description="Disordered" evidence="1">
    <location>
        <begin position="1"/>
        <end position="26"/>
    </location>
</feature>
<protein>
    <submittedName>
        <fullName evidence="2">Uncharacterized protein</fullName>
    </submittedName>
</protein>
<accession>A0AA39UBT6</accession>
<feature type="compositionally biased region" description="Basic and acidic residues" evidence="1">
    <location>
        <begin position="16"/>
        <end position="26"/>
    </location>
</feature>
<feature type="compositionally biased region" description="Basic residues" evidence="1">
    <location>
        <begin position="1"/>
        <end position="13"/>
    </location>
</feature>
<sequence length="186" mass="21537">MPFHFHKPHKSPKQTHSSEELHPTEEHPISIINIDLSGKCSRIETSYSRTAPSHQHNENTYHIPPLIAETAQKSPTNTLRLLTLEFTRDYIPLHKKDDPIQQALCGVYCLWYQEKSERPRTVKEYVELEGEFWIVRQLQWRPEKGEVIEYENVPEGMEGGMEGWWGRGVVGPKMRAAVRGTSHAVQ</sequence>
<name>A0AA39UBT6_9LECA</name>
<dbReference type="Proteomes" id="UP001166286">
    <property type="component" value="Unassembled WGS sequence"/>
</dbReference>
<evidence type="ECO:0000256" key="1">
    <source>
        <dbReference type="SAM" id="MobiDB-lite"/>
    </source>
</evidence>
<keyword evidence="3" id="KW-1185">Reference proteome</keyword>